<feature type="domain" description="SnoaL-like" evidence="1">
    <location>
        <begin position="17"/>
        <end position="141"/>
    </location>
</feature>
<proteinExistence type="predicted"/>
<name>A0A7I9WNA8_9MYCO</name>
<dbReference type="RefSeq" id="WP_193489493.1">
    <property type="nucleotide sequence ID" value="NZ_BAAAMC010000045.1"/>
</dbReference>
<accession>A0A7I9WNA8</accession>
<dbReference type="SUPFAM" id="SSF54427">
    <property type="entry name" value="NTF2-like"/>
    <property type="match status" value="1"/>
</dbReference>
<dbReference type="Proteomes" id="UP000465241">
    <property type="component" value="Unassembled WGS sequence"/>
</dbReference>
<dbReference type="CDD" id="cd00531">
    <property type="entry name" value="NTF2_like"/>
    <property type="match status" value="1"/>
</dbReference>
<gene>
    <name evidence="2" type="ORF">MMUR_28820</name>
</gene>
<organism evidence="2 3">
    <name type="scientific">Mycolicibacterium murale</name>
    <dbReference type="NCBI Taxonomy" id="182220"/>
    <lineage>
        <taxon>Bacteria</taxon>
        <taxon>Bacillati</taxon>
        <taxon>Actinomycetota</taxon>
        <taxon>Actinomycetes</taxon>
        <taxon>Mycobacteriales</taxon>
        <taxon>Mycobacteriaceae</taxon>
        <taxon>Mycolicibacterium</taxon>
    </lineage>
</organism>
<dbReference type="EMBL" id="BLKT01000003">
    <property type="protein sequence ID" value="GFG58746.1"/>
    <property type="molecule type" value="Genomic_DNA"/>
</dbReference>
<dbReference type="InterPro" id="IPR037401">
    <property type="entry name" value="SnoaL-like"/>
</dbReference>
<evidence type="ECO:0000259" key="1">
    <source>
        <dbReference type="Pfam" id="PF13577"/>
    </source>
</evidence>
<sequence>MNRTDDTTTDILARLDRLESAEAIRRLKATYMQWCDDRRGRDIGSLFWEDGTWEGAGASTAGTVTGAAAIGAMFEEAPKRLTFTVHYLTNESITVCGDTATGAWKLLEPCTFEDSRALWQGGRYEDTFERRGGEWRFTRMKLYLEYRTPYEEGWLRNKVVTL</sequence>
<protein>
    <recommendedName>
        <fullName evidence="1">SnoaL-like domain-containing protein</fullName>
    </recommendedName>
</protein>
<keyword evidence="3" id="KW-1185">Reference proteome</keyword>
<evidence type="ECO:0000313" key="2">
    <source>
        <dbReference type="EMBL" id="GFG58746.1"/>
    </source>
</evidence>
<dbReference type="InterPro" id="IPR032710">
    <property type="entry name" value="NTF2-like_dom_sf"/>
</dbReference>
<dbReference type="AlphaFoldDB" id="A0A7I9WNA8"/>
<dbReference type="Gene3D" id="3.10.450.50">
    <property type="match status" value="1"/>
</dbReference>
<comment type="caution">
    <text evidence="2">The sequence shown here is derived from an EMBL/GenBank/DDBJ whole genome shotgun (WGS) entry which is preliminary data.</text>
</comment>
<dbReference type="Pfam" id="PF13577">
    <property type="entry name" value="SnoaL_4"/>
    <property type="match status" value="1"/>
</dbReference>
<reference evidence="2 3" key="1">
    <citation type="journal article" date="2019" name="Emerg. Microbes Infect.">
        <title>Comprehensive subspecies identification of 175 nontuberculous mycobacteria species based on 7547 genomic profiles.</title>
        <authorList>
            <person name="Matsumoto Y."/>
            <person name="Kinjo T."/>
            <person name="Motooka D."/>
            <person name="Nabeya D."/>
            <person name="Jung N."/>
            <person name="Uechi K."/>
            <person name="Horii T."/>
            <person name="Iida T."/>
            <person name="Fujita J."/>
            <person name="Nakamura S."/>
        </authorList>
    </citation>
    <scope>NUCLEOTIDE SEQUENCE [LARGE SCALE GENOMIC DNA]</scope>
    <source>
        <strain evidence="2 3">JCM 13392</strain>
    </source>
</reference>
<evidence type="ECO:0000313" key="3">
    <source>
        <dbReference type="Proteomes" id="UP000465241"/>
    </source>
</evidence>